<protein>
    <submittedName>
        <fullName evidence="2">Uncharacterized protein</fullName>
    </submittedName>
</protein>
<feature type="transmembrane region" description="Helical" evidence="1">
    <location>
        <begin position="38"/>
        <end position="64"/>
    </location>
</feature>
<dbReference type="Proteomes" id="UP000266506">
    <property type="component" value="Unassembled WGS sequence"/>
</dbReference>
<dbReference type="InParanoid" id="A0A397RU46"/>
<dbReference type="AlphaFoldDB" id="A0A397RU46"/>
<gene>
    <name evidence="2" type="ORF">EI71_00983</name>
</gene>
<reference evidence="2 3" key="1">
    <citation type="submission" date="2018-08" db="EMBL/GenBank/DDBJ databases">
        <title>Genomic Encyclopedia of Archaeal and Bacterial Type Strains, Phase II (KMG-II): from individual species to whole genera.</title>
        <authorList>
            <person name="Goeker M."/>
        </authorList>
    </citation>
    <scope>NUCLEOTIDE SEQUENCE [LARGE SCALE GENOMIC DNA]</scope>
    <source>
        <strain evidence="2 3">ATCC 27112</strain>
    </source>
</reference>
<comment type="caution">
    <text evidence="2">The sequence shown here is derived from an EMBL/GenBank/DDBJ whole genome shotgun (WGS) entry which is preliminary data.</text>
</comment>
<keyword evidence="1" id="KW-0812">Transmembrane</keyword>
<feature type="transmembrane region" description="Helical" evidence="1">
    <location>
        <begin position="7"/>
        <end position="32"/>
    </location>
</feature>
<evidence type="ECO:0000313" key="3">
    <source>
        <dbReference type="Proteomes" id="UP000266506"/>
    </source>
</evidence>
<keyword evidence="1" id="KW-0472">Membrane</keyword>
<dbReference type="EMBL" id="QXEV01000008">
    <property type="protein sequence ID" value="RIA75949.1"/>
    <property type="molecule type" value="Genomic_DNA"/>
</dbReference>
<proteinExistence type="predicted"/>
<evidence type="ECO:0000313" key="2">
    <source>
        <dbReference type="EMBL" id="RIA75949.1"/>
    </source>
</evidence>
<keyword evidence="3" id="KW-1185">Reference proteome</keyword>
<accession>A0A397RU46</accession>
<organism evidence="2 3">
    <name type="scientific">Anaeroplasma bactoclasticum</name>
    <dbReference type="NCBI Taxonomy" id="2088"/>
    <lineage>
        <taxon>Bacteria</taxon>
        <taxon>Bacillati</taxon>
        <taxon>Mycoplasmatota</taxon>
        <taxon>Mollicutes</taxon>
        <taxon>Anaeroplasmatales</taxon>
        <taxon>Anaeroplasmataceae</taxon>
        <taxon>Anaeroplasma</taxon>
    </lineage>
</organism>
<sequence>MKINKTLFLVLAILGFLFIAIAGVFLILGVYMDNNIGIYVGLGLILTSIVFYVVLAIIVLFAYIRRKGGNNDKS</sequence>
<keyword evidence="1" id="KW-1133">Transmembrane helix</keyword>
<name>A0A397RU46_9MOLU</name>
<evidence type="ECO:0000256" key="1">
    <source>
        <dbReference type="SAM" id="Phobius"/>
    </source>
</evidence>
<dbReference type="RefSeq" id="WP_119016132.1">
    <property type="nucleotide sequence ID" value="NZ_QXEV01000008.1"/>
</dbReference>